<sequence length="347" mass="39591">MLNIHSNIEHPKIVTGETILSWVCRGLSLDQLKNPHLFRMVIQRCSAPDPLEVGVISEWQQTFGSDVEFDESSELISVFHDTYYECTTFIDSYFRSSGLPLTKLRYRNLSCEDCLAHSFFSFRFPVWKKDWCNLTSAYCPEHQRLLTCPPTLPPIESRMWDCYLHNLWRGRSPAKPEERRLALLAGKVQAWIQKRVATHPLESDVIHSLYGLLLSRRTLHAAEGVAASGFGHPPRSPYRWHLDVQERLDFGMHSANGVQRGGAMLLMGWLLGLYPAKDINNAIRGNRMVRRSLPKSPRMLGSLAARVCTSREEGEVISHKLQALRKYETENIADFMGGLNAVLLSLR</sequence>
<comment type="caution">
    <text evidence="1">The sequence shown here is derived from an EMBL/GenBank/DDBJ whole genome shotgun (WGS) entry which is preliminary data.</text>
</comment>
<organism evidence="1 2">
    <name type="scientific">Pseudomonas putida</name>
    <name type="common">Arthrobacter siderocapsulatus</name>
    <dbReference type="NCBI Taxonomy" id="303"/>
    <lineage>
        <taxon>Bacteria</taxon>
        <taxon>Pseudomonadati</taxon>
        <taxon>Pseudomonadota</taxon>
        <taxon>Gammaproteobacteria</taxon>
        <taxon>Pseudomonadales</taxon>
        <taxon>Pseudomonadaceae</taxon>
        <taxon>Pseudomonas</taxon>
    </lineage>
</organism>
<dbReference type="EMBL" id="WOWR01000045">
    <property type="protein sequence ID" value="KAF0252195.1"/>
    <property type="molecule type" value="Genomic_DNA"/>
</dbReference>
<proteinExistence type="predicted"/>
<evidence type="ECO:0000313" key="1">
    <source>
        <dbReference type="EMBL" id="KAF0252195.1"/>
    </source>
</evidence>
<reference evidence="1 2" key="1">
    <citation type="submission" date="2019-12" db="EMBL/GenBank/DDBJ databases">
        <authorList>
            <person name="Woiski C."/>
        </authorList>
    </citation>
    <scope>NUCLEOTIDE SEQUENCE [LARGE SCALE GENOMIC DNA]</scope>
    <source>
        <strain evidence="1 2">BOE100</strain>
    </source>
</reference>
<dbReference type="Proteomes" id="UP000442695">
    <property type="component" value="Unassembled WGS sequence"/>
</dbReference>
<gene>
    <name evidence="1" type="ORF">GN299_24750</name>
</gene>
<dbReference type="AlphaFoldDB" id="A0A379L0B3"/>
<name>A0A379L0B3_PSEPU</name>
<protein>
    <submittedName>
        <fullName evidence="1">Uncharacterized protein</fullName>
    </submittedName>
</protein>
<dbReference type="RefSeq" id="WP_147286514.1">
    <property type="nucleotide sequence ID" value="NZ_UGUZ01000001.1"/>
</dbReference>
<accession>A0A379L0B3</accession>
<evidence type="ECO:0000313" key="2">
    <source>
        <dbReference type="Proteomes" id="UP000442695"/>
    </source>
</evidence>